<protein>
    <recommendedName>
        <fullName evidence="7 8">Phospho-N-acetylmuramoyl-pentapeptide-transferase</fullName>
        <ecNumber evidence="7 8">2.7.8.13</ecNumber>
    </recommendedName>
    <alternativeName>
        <fullName evidence="7">UDP-MurNAc-pentapeptide phosphotransferase</fullName>
    </alternativeName>
</protein>
<evidence type="ECO:0000313" key="10">
    <source>
        <dbReference type="EMBL" id="HIZ46894.1"/>
    </source>
</evidence>
<evidence type="ECO:0000256" key="9">
    <source>
        <dbReference type="PIRSR" id="PIRSR600715-1"/>
    </source>
</evidence>
<evidence type="ECO:0000256" key="1">
    <source>
        <dbReference type="ARBA" id="ARBA00004141"/>
    </source>
</evidence>
<dbReference type="GO" id="GO:0009252">
    <property type="term" value="P:peptidoglycan biosynthetic process"/>
    <property type="evidence" value="ECO:0007669"/>
    <property type="project" value="UniProtKB-UniRule"/>
</dbReference>
<dbReference type="GO" id="GO:0008963">
    <property type="term" value="F:phospho-N-acetylmuramoyl-pentapeptide-transferase activity"/>
    <property type="evidence" value="ECO:0007669"/>
    <property type="project" value="UniProtKB-UniRule"/>
</dbReference>
<dbReference type="GO" id="GO:0051301">
    <property type="term" value="P:cell division"/>
    <property type="evidence" value="ECO:0007669"/>
    <property type="project" value="UniProtKB-KW"/>
</dbReference>
<dbReference type="CDD" id="cd06852">
    <property type="entry name" value="GT_MraY"/>
    <property type="match status" value="1"/>
</dbReference>
<dbReference type="GO" id="GO:0008360">
    <property type="term" value="P:regulation of cell shape"/>
    <property type="evidence" value="ECO:0007669"/>
    <property type="project" value="UniProtKB-KW"/>
</dbReference>
<reference evidence="10" key="2">
    <citation type="submission" date="2021-04" db="EMBL/GenBank/DDBJ databases">
        <authorList>
            <person name="Gilroy R."/>
        </authorList>
    </citation>
    <scope>NUCLEOTIDE SEQUENCE</scope>
    <source>
        <strain evidence="10">ChiHjej12B11-14209</strain>
    </source>
</reference>
<dbReference type="AlphaFoldDB" id="A0A9D2EZQ9"/>
<dbReference type="GO" id="GO:0005886">
    <property type="term" value="C:plasma membrane"/>
    <property type="evidence" value="ECO:0007669"/>
    <property type="project" value="UniProtKB-SubCell"/>
</dbReference>
<feature type="transmembrane region" description="Helical" evidence="7">
    <location>
        <begin position="247"/>
        <end position="268"/>
    </location>
</feature>
<keyword evidence="7" id="KW-0131">Cell cycle</keyword>
<comment type="cofactor">
    <cofactor evidence="7 9">
        <name>Mg(2+)</name>
        <dbReference type="ChEBI" id="CHEBI:18420"/>
    </cofactor>
</comment>
<keyword evidence="4 7" id="KW-0812">Transmembrane</keyword>
<organism evidence="10 11">
    <name type="scientific">Candidatus Olsenella pullistercoris</name>
    <dbReference type="NCBI Taxonomy" id="2838712"/>
    <lineage>
        <taxon>Bacteria</taxon>
        <taxon>Bacillati</taxon>
        <taxon>Actinomycetota</taxon>
        <taxon>Coriobacteriia</taxon>
        <taxon>Coriobacteriales</taxon>
        <taxon>Atopobiaceae</taxon>
        <taxon>Olsenella</taxon>
    </lineage>
</organism>
<keyword evidence="7" id="KW-0961">Cell wall biogenesis/degradation</keyword>
<dbReference type="InterPro" id="IPR000715">
    <property type="entry name" value="Glycosyl_transferase_4"/>
</dbReference>
<dbReference type="GO" id="GO:0046872">
    <property type="term" value="F:metal ion binding"/>
    <property type="evidence" value="ECO:0007669"/>
    <property type="project" value="UniProtKB-KW"/>
</dbReference>
<dbReference type="EMBL" id="DXBM01000065">
    <property type="protein sequence ID" value="HIZ46894.1"/>
    <property type="molecule type" value="Genomic_DNA"/>
</dbReference>
<feature type="binding site" evidence="9">
    <location>
        <position position="191"/>
    </location>
    <ligand>
        <name>Mg(2+)</name>
        <dbReference type="ChEBI" id="CHEBI:18420"/>
    </ligand>
</feature>
<feature type="transmembrane region" description="Helical" evidence="7">
    <location>
        <begin position="120"/>
        <end position="141"/>
    </location>
</feature>
<keyword evidence="7" id="KW-0132">Cell division</keyword>
<evidence type="ECO:0000256" key="7">
    <source>
        <dbReference type="HAMAP-Rule" id="MF_00038"/>
    </source>
</evidence>
<feature type="transmembrane region" description="Helical" evidence="7">
    <location>
        <begin position="83"/>
        <end position="99"/>
    </location>
</feature>
<evidence type="ECO:0000256" key="8">
    <source>
        <dbReference type="NCBIfam" id="TIGR00445"/>
    </source>
</evidence>
<comment type="catalytic activity">
    <reaction evidence="7">
        <text>UDP-N-acetyl-alpha-D-muramoyl-L-alanyl-gamma-D-glutamyl-meso-2,6-diaminopimeloyl-D-alanyl-D-alanine + di-trans,octa-cis-undecaprenyl phosphate = di-trans,octa-cis-undecaprenyl diphospho-N-acetyl-alpha-D-muramoyl-L-alanyl-D-glutamyl-meso-2,6-diaminopimeloyl-D-alanyl-D-alanine + UMP</text>
        <dbReference type="Rhea" id="RHEA:28386"/>
        <dbReference type="ChEBI" id="CHEBI:57865"/>
        <dbReference type="ChEBI" id="CHEBI:60392"/>
        <dbReference type="ChEBI" id="CHEBI:61386"/>
        <dbReference type="ChEBI" id="CHEBI:61387"/>
        <dbReference type="EC" id="2.7.8.13"/>
    </reaction>
</comment>
<feature type="transmembrane region" description="Helical" evidence="7">
    <location>
        <begin position="12"/>
        <end position="31"/>
    </location>
</feature>
<keyword evidence="7" id="KW-1003">Cell membrane</keyword>
<dbReference type="InterPro" id="IPR003524">
    <property type="entry name" value="PNAcMuramoyl-5peptid_Trfase"/>
</dbReference>
<gene>
    <name evidence="7 10" type="primary">mraY</name>
    <name evidence="10" type="ORF">IAA19_07770</name>
</gene>
<feature type="transmembrane region" description="Helical" evidence="7">
    <location>
        <begin position="173"/>
        <end position="192"/>
    </location>
</feature>
<keyword evidence="7 9" id="KW-0479">Metal-binding</keyword>
<feature type="transmembrane region" description="Helical" evidence="7">
    <location>
        <begin position="274"/>
        <end position="295"/>
    </location>
</feature>
<dbReference type="PANTHER" id="PTHR22926">
    <property type="entry name" value="PHOSPHO-N-ACETYLMURAMOYL-PENTAPEPTIDE-TRANSFERASE"/>
    <property type="match status" value="1"/>
</dbReference>
<accession>A0A9D2EZQ9</accession>
<evidence type="ECO:0000256" key="3">
    <source>
        <dbReference type="ARBA" id="ARBA00022679"/>
    </source>
</evidence>
<evidence type="ECO:0000256" key="2">
    <source>
        <dbReference type="ARBA" id="ARBA00005583"/>
    </source>
</evidence>
<comment type="function">
    <text evidence="7">Catalyzes the initial step of the lipid cycle reactions in the biosynthesis of the cell wall peptidoglycan: transfers peptidoglycan precursor phospho-MurNAc-pentapeptide from UDP-MurNAc-pentapeptide onto the lipid carrier undecaprenyl phosphate, yielding undecaprenyl-pyrophosphoryl-MurNAc-pentapeptide, known as lipid I.</text>
</comment>
<dbReference type="NCBIfam" id="TIGR00445">
    <property type="entry name" value="mraY"/>
    <property type="match status" value="1"/>
</dbReference>
<dbReference type="Pfam" id="PF10555">
    <property type="entry name" value="MraY_sig1"/>
    <property type="match status" value="1"/>
</dbReference>
<comment type="similarity">
    <text evidence="2 7">Belongs to the glycosyltransferase 4 family. MraY subfamily.</text>
</comment>
<evidence type="ECO:0000256" key="4">
    <source>
        <dbReference type="ARBA" id="ARBA00022692"/>
    </source>
</evidence>
<keyword evidence="5 7" id="KW-1133">Transmembrane helix</keyword>
<dbReference type="PROSITE" id="PS01348">
    <property type="entry name" value="MRAY_2"/>
    <property type="match status" value="1"/>
</dbReference>
<proteinExistence type="inferred from homology"/>
<dbReference type="Proteomes" id="UP000824062">
    <property type="component" value="Unassembled WGS sequence"/>
</dbReference>
<comment type="caution">
    <text evidence="10">The sequence shown here is derived from an EMBL/GenBank/DDBJ whole genome shotgun (WGS) entry which is preliminary data.</text>
</comment>
<feature type="binding site" evidence="9">
    <location>
        <position position="251"/>
    </location>
    <ligand>
        <name>Mg(2+)</name>
        <dbReference type="ChEBI" id="CHEBI:18420"/>
    </ligand>
</feature>
<keyword evidence="6 7" id="KW-0472">Membrane</keyword>
<keyword evidence="7" id="KW-0133">Cell shape</keyword>
<dbReference type="Pfam" id="PF00953">
    <property type="entry name" value="Glycos_transf_4"/>
    <property type="match status" value="1"/>
</dbReference>
<dbReference type="PANTHER" id="PTHR22926:SF5">
    <property type="entry name" value="PHOSPHO-N-ACETYLMURAMOYL-PENTAPEPTIDE-TRANSFERASE HOMOLOG"/>
    <property type="match status" value="1"/>
</dbReference>
<keyword evidence="7" id="KW-0573">Peptidoglycan synthesis</keyword>
<comment type="pathway">
    <text evidence="7">Cell wall biogenesis; peptidoglycan biosynthesis.</text>
</comment>
<dbReference type="HAMAP" id="MF_00038">
    <property type="entry name" value="MraY"/>
    <property type="match status" value="1"/>
</dbReference>
<reference evidence="10" key="1">
    <citation type="journal article" date="2021" name="PeerJ">
        <title>Extensive microbial diversity within the chicken gut microbiome revealed by metagenomics and culture.</title>
        <authorList>
            <person name="Gilroy R."/>
            <person name="Ravi A."/>
            <person name="Getino M."/>
            <person name="Pursley I."/>
            <person name="Horton D.L."/>
            <person name="Alikhan N.F."/>
            <person name="Baker D."/>
            <person name="Gharbi K."/>
            <person name="Hall N."/>
            <person name="Watson M."/>
            <person name="Adriaenssens E.M."/>
            <person name="Foster-Nyarko E."/>
            <person name="Jarju S."/>
            <person name="Secka A."/>
            <person name="Antonio M."/>
            <person name="Oren A."/>
            <person name="Chaudhuri R.R."/>
            <person name="La Ragione R."/>
            <person name="Hildebrand F."/>
            <person name="Pallen M.J."/>
        </authorList>
    </citation>
    <scope>NUCLEOTIDE SEQUENCE</scope>
    <source>
        <strain evidence="10">ChiHjej12B11-14209</strain>
    </source>
</reference>
<feature type="transmembrane region" description="Helical" evidence="7">
    <location>
        <begin position="199"/>
        <end position="217"/>
    </location>
</feature>
<dbReference type="InterPro" id="IPR018480">
    <property type="entry name" value="PNAcMuramoyl-5peptid_Trfase_CS"/>
</dbReference>
<name>A0A9D2EZQ9_9ACTN</name>
<comment type="subcellular location">
    <subcellularLocation>
        <location evidence="7">Cell membrane</location>
        <topology evidence="7">Multi-pass membrane protein</topology>
    </subcellularLocation>
    <subcellularLocation>
        <location evidence="1">Membrane</location>
        <topology evidence="1">Multi-pass membrane protein</topology>
    </subcellularLocation>
</comment>
<evidence type="ECO:0000256" key="5">
    <source>
        <dbReference type="ARBA" id="ARBA00022989"/>
    </source>
</evidence>
<feature type="transmembrane region" description="Helical" evidence="7">
    <location>
        <begin position="223"/>
        <end position="240"/>
    </location>
</feature>
<keyword evidence="7 9" id="KW-0460">Magnesium</keyword>
<dbReference type="PROSITE" id="PS01347">
    <property type="entry name" value="MRAY_1"/>
    <property type="match status" value="1"/>
</dbReference>
<evidence type="ECO:0000313" key="11">
    <source>
        <dbReference type="Proteomes" id="UP000824062"/>
    </source>
</evidence>
<keyword evidence="3 7" id="KW-0808">Transferase</keyword>
<evidence type="ECO:0000256" key="6">
    <source>
        <dbReference type="ARBA" id="ARBA00023136"/>
    </source>
</evidence>
<dbReference type="GO" id="GO:0071555">
    <property type="term" value="P:cell wall organization"/>
    <property type="evidence" value="ECO:0007669"/>
    <property type="project" value="UniProtKB-KW"/>
</dbReference>
<dbReference type="EC" id="2.7.8.13" evidence="7 8"/>
<sequence>MIGNPAYPTYQVFLAVGIAALVTGLVMPLFIRLMRYEGIGQQIRVDGPQGHLVKQGTPTMGGVVILVGVLASCALVAEWTPSLVLAVVATLVTGSLGLLDDIESVAHGRSLGLTPSQKMAGLIIISVTFCLVAVNVCGVSPEVRFPGGFVIDLGVLETRVPLGTSGEQVLVPWLYLVFVFLLMAGLSNAVNLTDGLDGLAGGCTMVVMLAMAMVAFSYDELDLAIFAGAIAGACVGFLWHNCYPASIFMGDTGSLALGAAFAALAVLTKTEVTSLIMGGLFICEALSVMIQVASFRLTGRRVFLMAPIHHHFEKMGWKENKVVVRFWIVSAAFAALGFALFFQLG</sequence>
<feature type="transmembrane region" description="Helical" evidence="7">
    <location>
        <begin position="322"/>
        <end position="342"/>
    </location>
</feature>